<dbReference type="InterPro" id="IPR001451">
    <property type="entry name" value="Hexapep"/>
</dbReference>
<dbReference type="HOGENOM" id="CLU_049865_0_0_7"/>
<dbReference type="Gene3D" id="3.40.1390.10">
    <property type="entry name" value="MurE/MurF, N-terminal domain"/>
    <property type="match status" value="1"/>
</dbReference>
<dbReference type="PANTHER" id="PTHR43378">
    <property type="entry name" value="UDP-3-O-ACYLGLUCOSAMINE N-ACYLTRANSFERASE"/>
    <property type="match status" value="1"/>
</dbReference>
<dbReference type="AlphaFoldDB" id="A0A0H3A629"/>
<dbReference type="GO" id="GO:0009245">
    <property type="term" value="P:lipid A biosynthetic process"/>
    <property type="evidence" value="ECO:0007669"/>
    <property type="project" value="UniProtKB-UniRule"/>
</dbReference>
<dbReference type="NCBIfam" id="NF002060">
    <property type="entry name" value="PRK00892.1"/>
    <property type="match status" value="1"/>
</dbReference>
<dbReference type="InterPro" id="IPR020573">
    <property type="entry name" value="UDP_GlcNAc_AcTrfase_non-rep"/>
</dbReference>
<keyword evidence="6 7" id="KW-0012">Acyltransferase</keyword>
<dbReference type="RefSeq" id="WP_011791910.1">
    <property type="nucleotide sequence ID" value="NC_008751.1"/>
</dbReference>
<dbReference type="KEGG" id="dvl:Dvul_0894"/>
<organism evidence="9 10">
    <name type="scientific">Nitratidesulfovibrio vulgaris (strain DP4)</name>
    <name type="common">Desulfovibrio vulgaris</name>
    <dbReference type="NCBI Taxonomy" id="391774"/>
    <lineage>
        <taxon>Bacteria</taxon>
        <taxon>Pseudomonadati</taxon>
        <taxon>Thermodesulfobacteriota</taxon>
        <taxon>Desulfovibrionia</taxon>
        <taxon>Desulfovibrionales</taxon>
        <taxon>Desulfovibrionaceae</taxon>
        <taxon>Nitratidesulfovibrio</taxon>
    </lineage>
</organism>
<sequence>MVRRLSEIAGLLGLELRGEDREVSGVNTLEAAGPDEISFLANPRYMGQLSTTRAGAVIVAAEHAQDVAVALVSANPYFDFGRTLALFARKQGSFEGVSEQAVVHPEAVVGEGCTVYPHVYIGPRARIGAGTVLFPGCYIGEDCVVGGGCTLYPNVVLMAGVEIGDDCILHAGVVLGADGFGFARTEFGIQKIPQVGTVRIGSDVEIGANTTIDRSVLGVTTVGDGTKIDNLVMLGHNVEMGRNCLIVSQVGISGSTKVGDDVTMAGQVGVAGHLSIGSGVTIGPKSGVAKDIPAGETVGGAPAVDKSTYMRTLTVMPKLPDMYKRLGKLEKELAELKKSLSEEQ</sequence>
<dbReference type="InterPro" id="IPR007691">
    <property type="entry name" value="LpxD"/>
</dbReference>
<comment type="similarity">
    <text evidence="7">Belongs to the transferase hexapeptide repeat family. LpxD subfamily.</text>
</comment>
<dbReference type="GO" id="GO:0016020">
    <property type="term" value="C:membrane"/>
    <property type="evidence" value="ECO:0007669"/>
    <property type="project" value="GOC"/>
</dbReference>
<evidence type="ECO:0000256" key="7">
    <source>
        <dbReference type="HAMAP-Rule" id="MF_00523"/>
    </source>
</evidence>
<comment type="subunit">
    <text evidence="7">Homotrimer.</text>
</comment>
<feature type="active site" description="Proton acceptor" evidence="7">
    <location>
        <position position="236"/>
    </location>
</feature>
<gene>
    <name evidence="7" type="primary">lpxD</name>
    <name evidence="9" type="ordered locus">Dvul_0894</name>
</gene>
<name>A0A0H3A629_NITV4</name>
<evidence type="ECO:0000256" key="1">
    <source>
        <dbReference type="ARBA" id="ARBA00022516"/>
    </source>
</evidence>
<dbReference type="GO" id="GO:0016410">
    <property type="term" value="F:N-acyltransferase activity"/>
    <property type="evidence" value="ECO:0007669"/>
    <property type="project" value="InterPro"/>
</dbReference>
<comment type="pathway">
    <text evidence="7">Bacterial outer membrane biogenesis; LPS lipid A biosynthesis.</text>
</comment>
<dbReference type="Pfam" id="PF00132">
    <property type="entry name" value="Hexapep"/>
    <property type="match status" value="3"/>
</dbReference>
<dbReference type="Proteomes" id="UP000009173">
    <property type="component" value="Chromosome"/>
</dbReference>
<dbReference type="Gene3D" id="2.160.10.10">
    <property type="entry name" value="Hexapeptide repeat proteins"/>
    <property type="match status" value="1"/>
</dbReference>
<evidence type="ECO:0000256" key="3">
    <source>
        <dbReference type="ARBA" id="ARBA00022679"/>
    </source>
</evidence>
<accession>A0A0H3A629</accession>
<dbReference type="PANTHER" id="PTHR43378:SF2">
    <property type="entry name" value="UDP-3-O-ACYLGLUCOSAMINE N-ACYLTRANSFERASE 1, MITOCHONDRIAL-RELATED"/>
    <property type="match status" value="1"/>
</dbReference>
<dbReference type="InterPro" id="IPR011004">
    <property type="entry name" value="Trimer_LpxA-like_sf"/>
</dbReference>
<keyword evidence="3 7" id="KW-0808">Transferase</keyword>
<keyword evidence="5 7" id="KW-0443">Lipid metabolism</keyword>
<feature type="domain" description="UDP-3-O-[3-hydroxymyristoyl] glucosamine N-acyltransferase non-repeat region" evidence="8">
    <location>
        <begin position="20"/>
        <end position="86"/>
    </location>
</feature>
<keyword evidence="1 7" id="KW-0444">Lipid biosynthesis</keyword>
<keyword evidence="2 7" id="KW-0441">Lipid A biosynthesis</keyword>
<proteinExistence type="inferred from homology"/>
<evidence type="ECO:0000313" key="9">
    <source>
        <dbReference type="EMBL" id="ABM27915.1"/>
    </source>
</evidence>
<reference evidence="10" key="1">
    <citation type="journal article" date="2009" name="Environ. Microbiol.">
        <title>Contribution of mobile genetic elements to Desulfovibrio vulgaris genome plasticity.</title>
        <authorList>
            <person name="Walker C.B."/>
            <person name="Stolyar S."/>
            <person name="Chivian D."/>
            <person name="Pinel N."/>
            <person name="Gabster J.A."/>
            <person name="Dehal P.S."/>
            <person name="He Z."/>
            <person name="Yang Z.K."/>
            <person name="Yen H.C."/>
            <person name="Zhou J."/>
            <person name="Wall J.D."/>
            <person name="Hazen T.C."/>
            <person name="Arkin A.P."/>
            <person name="Stahl D.A."/>
        </authorList>
    </citation>
    <scope>NUCLEOTIDE SEQUENCE [LARGE SCALE GENOMIC DNA]</scope>
    <source>
        <strain evidence="10">DP4</strain>
    </source>
</reference>
<dbReference type="EC" id="2.3.1.191" evidence="7"/>
<dbReference type="GO" id="GO:0103118">
    <property type="term" value="F:UDP-3-O-[(3R)-3-hydroxyacyl]-glucosamine N-acyltransferase activity"/>
    <property type="evidence" value="ECO:0007669"/>
    <property type="project" value="UniProtKB-EC"/>
</dbReference>
<dbReference type="SUPFAM" id="SSF51161">
    <property type="entry name" value="Trimeric LpxA-like enzymes"/>
    <property type="match status" value="1"/>
</dbReference>
<dbReference type="NCBIfam" id="TIGR01853">
    <property type="entry name" value="lipid_A_lpxD"/>
    <property type="match status" value="1"/>
</dbReference>
<evidence type="ECO:0000313" key="10">
    <source>
        <dbReference type="Proteomes" id="UP000009173"/>
    </source>
</evidence>
<evidence type="ECO:0000256" key="6">
    <source>
        <dbReference type="ARBA" id="ARBA00023315"/>
    </source>
</evidence>
<evidence type="ECO:0000256" key="2">
    <source>
        <dbReference type="ARBA" id="ARBA00022556"/>
    </source>
</evidence>
<dbReference type="HAMAP" id="MF_00523">
    <property type="entry name" value="LpxD"/>
    <property type="match status" value="1"/>
</dbReference>
<evidence type="ECO:0000256" key="4">
    <source>
        <dbReference type="ARBA" id="ARBA00022737"/>
    </source>
</evidence>
<protein>
    <recommendedName>
        <fullName evidence="7">UDP-3-O-acylglucosamine N-acyltransferase</fullName>
        <ecNumber evidence="7">2.3.1.191</ecNumber>
    </recommendedName>
</protein>
<keyword evidence="4 7" id="KW-0677">Repeat</keyword>
<comment type="catalytic activity">
    <reaction evidence="7">
        <text>a UDP-3-O-[(3R)-3-hydroxyacyl]-alpha-D-glucosamine + a (3R)-hydroxyacyl-[ACP] = a UDP-2-N,3-O-bis[(3R)-3-hydroxyacyl]-alpha-D-glucosamine + holo-[ACP] + H(+)</text>
        <dbReference type="Rhea" id="RHEA:53836"/>
        <dbReference type="Rhea" id="RHEA-COMP:9685"/>
        <dbReference type="Rhea" id="RHEA-COMP:9945"/>
        <dbReference type="ChEBI" id="CHEBI:15378"/>
        <dbReference type="ChEBI" id="CHEBI:64479"/>
        <dbReference type="ChEBI" id="CHEBI:78827"/>
        <dbReference type="ChEBI" id="CHEBI:137740"/>
        <dbReference type="ChEBI" id="CHEBI:137748"/>
        <dbReference type="EC" id="2.3.1.191"/>
    </reaction>
</comment>
<evidence type="ECO:0000259" key="8">
    <source>
        <dbReference type="Pfam" id="PF04613"/>
    </source>
</evidence>
<dbReference type="EMBL" id="CP000527">
    <property type="protein sequence ID" value="ABM27915.1"/>
    <property type="molecule type" value="Genomic_DNA"/>
</dbReference>
<dbReference type="UniPathway" id="UPA00973"/>
<evidence type="ECO:0000256" key="5">
    <source>
        <dbReference type="ARBA" id="ARBA00023098"/>
    </source>
</evidence>
<dbReference type="CDD" id="cd03352">
    <property type="entry name" value="LbH_LpxD"/>
    <property type="match status" value="1"/>
</dbReference>
<comment type="function">
    <text evidence="7">Catalyzes the N-acylation of UDP-3-O-acylglucosamine using 3-hydroxyacyl-ACP as the acyl donor. Is involved in the biosynthesis of lipid A, a phosphorylated glycolipid that anchors the lipopolysaccharide to the outer membrane of the cell.</text>
</comment>
<dbReference type="Pfam" id="PF04613">
    <property type="entry name" value="LpxD"/>
    <property type="match status" value="1"/>
</dbReference>